<protein>
    <submittedName>
        <fullName evidence="1">Uncharacterized protein</fullName>
    </submittedName>
</protein>
<gene>
    <name evidence="1" type="ORF">GCM10022292_25870</name>
</gene>
<evidence type="ECO:0000313" key="1">
    <source>
        <dbReference type="EMBL" id="GAA4245029.1"/>
    </source>
</evidence>
<evidence type="ECO:0000313" key="2">
    <source>
        <dbReference type="Proteomes" id="UP001501682"/>
    </source>
</evidence>
<dbReference type="EMBL" id="BAABCB010000026">
    <property type="protein sequence ID" value="GAA4245029.1"/>
    <property type="molecule type" value="Genomic_DNA"/>
</dbReference>
<proteinExistence type="predicted"/>
<name>A0ABP8CYN4_9FLAO</name>
<organism evidence="1 2">
    <name type="scientific">Winogradskyella damuponensis</name>
    <dbReference type="NCBI Taxonomy" id="943939"/>
    <lineage>
        <taxon>Bacteria</taxon>
        <taxon>Pseudomonadati</taxon>
        <taxon>Bacteroidota</taxon>
        <taxon>Flavobacteriia</taxon>
        <taxon>Flavobacteriales</taxon>
        <taxon>Flavobacteriaceae</taxon>
        <taxon>Winogradskyella</taxon>
    </lineage>
</organism>
<sequence length="236" mass="27682">MNIKQYLSQLNEKSQEIYNETITDVDNLGKTHHFASFIAEFSENIFDENEKKMILTVAIQLESATLNMIYGMYRQAYSSLRLAFELGLGAIHFSVHKLEHNEWIKGKNDIKWSKLIDEDNGVISVRFSNAFFPELKDLMKSYNNKSKDVYRKLSEFVHGNNGTWTKSGFTIQYNEDLKKDYFSLYKIVSEILIFVMCCRYLKTFNQQQKETISVFMLEEMQHISPIREFLGGVKEI</sequence>
<comment type="caution">
    <text evidence="1">The sequence shown here is derived from an EMBL/GenBank/DDBJ whole genome shotgun (WGS) entry which is preliminary data.</text>
</comment>
<dbReference type="Proteomes" id="UP001501682">
    <property type="component" value="Unassembled WGS sequence"/>
</dbReference>
<reference evidence="2" key="1">
    <citation type="journal article" date="2019" name="Int. J. Syst. Evol. Microbiol.">
        <title>The Global Catalogue of Microorganisms (GCM) 10K type strain sequencing project: providing services to taxonomists for standard genome sequencing and annotation.</title>
        <authorList>
            <consortium name="The Broad Institute Genomics Platform"/>
            <consortium name="The Broad Institute Genome Sequencing Center for Infectious Disease"/>
            <person name="Wu L."/>
            <person name="Ma J."/>
        </authorList>
    </citation>
    <scope>NUCLEOTIDE SEQUENCE [LARGE SCALE GENOMIC DNA]</scope>
    <source>
        <strain evidence="2">JCM 17633</strain>
    </source>
</reference>
<accession>A0ABP8CYN4</accession>
<dbReference type="RefSeq" id="WP_344715282.1">
    <property type="nucleotide sequence ID" value="NZ_BAABCB010000026.1"/>
</dbReference>
<keyword evidence="2" id="KW-1185">Reference proteome</keyword>